<dbReference type="SUPFAM" id="SSF50952">
    <property type="entry name" value="Soluble quinoprotein glucose dehydrogenase"/>
    <property type="match status" value="1"/>
</dbReference>
<name>A0ABP9PX71_9ACTN</name>
<evidence type="ECO:0000256" key="2">
    <source>
        <dbReference type="SAM" id="SignalP"/>
    </source>
</evidence>
<evidence type="ECO:0000259" key="3">
    <source>
        <dbReference type="Pfam" id="PF07995"/>
    </source>
</evidence>
<dbReference type="PANTHER" id="PTHR19328:SF13">
    <property type="entry name" value="HIPL1 PROTEIN"/>
    <property type="match status" value="1"/>
</dbReference>
<dbReference type="PANTHER" id="PTHR19328">
    <property type="entry name" value="HEDGEHOG-INTERACTING PROTEIN"/>
    <property type="match status" value="1"/>
</dbReference>
<dbReference type="InterPro" id="IPR011041">
    <property type="entry name" value="Quinoprot_gluc/sorb_DH_b-prop"/>
</dbReference>
<dbReference type="InterPro" id="IPR012938">
    <property type="entry name" value="Glc/Sorbosone_DH"/>
</dbReference>
<organism evidence="4 5">
    <name type="scientific">Nocardioides marinquilinus</name>
    <dbReference type="NCBI Taxonomy" id="1210400"/>
    <lineage>
        <taxon>Bacteria</taxon>
        <taxon>Bacillati</taxon>
        <taxon>Actinomycetota</taxon>
        <taxon>Actinomycetes</taxon>
        <taxon>Propionibacteriales</taxon>
        <taxon>Nocardioidaceae</taxon>
        <taxon>Nocardioides</taxon>
    </lineage>
</organism>
<dbReference type="PROSITE" id="PS51257">
    <property type="entry name" value="PROKAR_LIPOPROTEIN"/>
    <property type="match status" value="1"/>
</dbReference>
<dbReference type="Pfam" id="PF07995">
    <property type="entry name" value="GSDH"/>
    <property type="match status" value="1"/>
</dbReference>
<protein>
    <submittedName>
        <fullName evidence="4">PQQ-dependent sugar dehydrogenase</fullName>
    </submittedName>
</protein>
<feature type="region of interest" description="Disordered" evidence="1">
    <location>
        <begin position="20"/>
        <end position="79"/>
    </location>
</feature>
<evidence type="ECO:0000313" key="4">
    <source>
        <dbReference type="EMBL" id="GAA5153653.1"/>
    </source>
</evidence>
<feature type="chain" id="PRO_5045510516" evidence="2">
    <location>
        <begin position="19"/>
        <end position="396"/>
    </location>
</feature>
<dbReference type="RefSeq" id="WP_345461864.1">
    <property type="nucleotide sequence ID" value="NZ_BAABKG010000005.1"/>
</dbReference>
<sequence length="396" mass="41219">MRRLAAATTALGLAAALAACGGDDEGDAGGSPSSSPSSEGTSAAPDPSGSTSAEPTPSDEPSSEAPSSSAQPDGPPEVVSTVVTGLAAPWGLDFFADGDAIVTERDSRRVLRVSPDGEVTELGVVEEAAPDGGGAENGLLGVALSPDFEQDRWVYLYLTTATDNRVVRARLDGDRLGEPEVLLDGIPNGFIHDGGRLEFGPDGLLYVSTGESGEPSLAPDRDSLGGKVLRLTPEGDPAPGNPFDSPVFSYGHRNVQGLAFDDAGTLWSSEFGQDAFDELNRIEAGGDYGWPAVEGEGGGPQYVDPQQVWPTSDASPSGLAYADGALWMAALQGERLWRVTVDGRRAVDPESFFVGKYGRMRTVAVAPDGTLWVTTSNRDGRGDPADGDDRILQVRP</sequence>
<dbReference type="EMBL" id="BAABKG010000005">
    <property type="protein sequence ID" value="GAA5153653.1"/>
    <property type="molecule type" value="Genomic_DNA"/>
</dbReference>
<reference evidence="5" key="1">
    <citation type="journal article" date="2019" name="Int. J. Syst. Evol. Microbiol.">
        <title>The Global Catalogue of Microorganisms (GCM) 10K type strain sequencing project: providing services to taxonomists for standard genome sequencing and annotation.</title>
        <authorList>
            <consortium name="The Broad Institute Genomics Platform"/>
            <consortium name="The Broad Institute Genome Sequencing Center for Infectious Disease"/>
            <person name="Wu L."/>
            <person name="Ma J."/>
        </authorList>
    </citation>
    <scope>NUCLEOTIDE SEQUENCE [LARGE SCALE GENOMIC DNA]</scope>
    <source>
        <strain evidence="5">JCM 18459</strain>
    </source>
</reference>
<dbReference type="Gene3D" id="2.120.10.30">
    <property type="entry name" value="TolB, C-terminal domain"/>
    <property type="match status" value="1"/>
</dbReference>
<dbReference type="Proteomes" id="UP001500221">
    <property type="component" value="Unassembled WGS sequence"/>
</dbReference>
<feature type="compositionally biased region" description="Basic and acidic residues" evidence="1">
    <location>
        <begin position="378"/>
        <end position="396"/>
    </location>
</feature>
<evidence type="ECO:0000313" key="5">
    <source>
        <dbReference type="Proteomes" id="UP001500221"/>
    </source>
</evidence>
<evidence type="ECO:0000256" key="1">
    <source>
        <dbReference type="SAM" id="MobiDB-lite"/>
    </source>
</evidence>
<dbReference type="InterPro" id="IPR011042">
    <property type="entry name" value="6-blade_b-propeller_TolB-like"/>
</dbReference>
<comment type="caution">
    <text evidence="4">The sequence shown here is derived from an EMBL/GenBank/DDBJ whole genome shotgun (WGS) entry which is preliminary data.</text>
</comment>
<gene>
    <name evidence="4" type="ORF">GCM10023340_35970</name>
</gene>
<proteinExistence type="predicted"/>
<feature type="region of interest" description="Disordered" evidence="1">
    <location>
        <begin position="375"/>
        <end position="396"/>
    </location>
</feature>
<feature type="signal peptide" evidence="2">
    <location>
        <begin position="1"/>
        <end position="18"/>
    </location>
</feature>
<accession>A0ABP9PX71</accession>
<feature type="compositionally biased region" description="Low complexity" evidence="1">
    <location>
        <begin position="30"/>
        <end position="70"/>
    </location>
</feature>
<feature type="domain" description="Glucose/Sorbosone dehydrogenase" evidence="3">
    <location>
        <begin position="87"/>
        <end position="381"/>
    </location>
</feature>
<keyword evidence="5" id="KW-1185">Reference proteome</keyword>
<keyword evidence="2" id="KW-0732">Signal</keyword>